<evidence type="ECO:0000313" key="2">
    <source>
        <dbReference type="Proteomes" id="UP000194857"/>
    </source>
</evidence>
<dbReference type="Proteomes" id="UP000194857">
    <property type="component" value="Unassembled WGS sequence"/>
</dbReference>
<gene>
    <name evidence="1" type="ORF">CAZ10_31625</name>
</gene>
<sequence>MQLKNIKTSSQAQQPVTTEEVGFLLTPSGLCALQVCEGVPIVEVMQRYEESLNALCVLLRRMARDVDHPMNDSEAEAIALLTEVVAAMHSSCVRGLDAAGGAA</sequence>
<evidence type="ECO:0000313" key="1">
    <source>
        <dbReference type="EMBL" id="OTI55849.1"/>
    </source>
</evidence>
<dbReference type="RefSeq" id="WP_023094539.1">
    <property type="nucleotide sequence ID" value="NZ_CAADKH010000068.1"/>
</dbReference>
<dbReference type="AlphaFoldDB" id="A0A241XHN7"/>
<protein>
    <submittedName>
        <fullName evidence="1">Uncharacterized protein</fullName>
    </submittedName>
</protein>
<comment type="caution">
    <text evidence="1">The sequence shown here is derived from an EMBL/GenBank/DDBJ whole genome shotgun (WGS) entry which is preliminary data.</text>
</comment>
<reference evidence="1 2" key="1">
    <citation type="submission" date="2017-05" db="EMBL/GenBank/DDBJ databases">
        <authorList>
            <person name="Song R."/>
            <person name="Chenine A.L."/>
            <person name="Ruprecht R.M."/>
        </authorList>
    </citation>
    <scope>NUCLEOTIDE SEQUENCE [LARGE SCALE GENOMIC DNA]</scope>
    <source>
        <strain evidence="1 2">S567_C10_BS</strain>
    </source>
</reference>
<proteinExistence type="predicted"/>
<organism evidence="1 2">
    <name type="scientific">Pseudomonas aeruginosa</name>
    <dbReference type="NCBI Taxonomy" id="287"/>
    <lineage>
        <taxon>Bacteria</taxon>
        <taxon>Pseudomonadati</taxon>
        <taxon>Pseudomonadota</taxon>
        <taxon>Gammaproteobacteria</taxon>
        <taxon>Pseudomonadales</taxon>
        <taxon>Pseudomonadaceae</taxon>
        <taxon>Pseudomonas</taxon>
    </lineage>
</organism>
<accession>A0A241XHN7</accession>
<dbReference type="EMBL" id="NFFZ01000025">
    <property type="protein sequence ID" value="OTI55849.1"/>
    <property type="molecule type" value="Genomic_DNA"/>
</dbReference>
<name>A0A241XHN7_PSEAI</name>